<dbReference type="GO" id="GO:0003677">
    <property type="term" value="F:DNA binding"/>
    <property type="evidence" value="ECO:0007669"/>
    <property type="project" value="UniProtKB-UniRule"/>
</dbReference>
<evidence type="ECO:0000313" key="5">
    <source>
        <dbReference type="Proteomes" id="UP000028824"/>
    </source>
</evidence>
<dbReference type="AlphaFoldDB" id="A0A086Y1U3"/>
<keyword evidence="1 2" id="KW-0238">DNA-binding</keyword>
<evidence type="ECO:0000313" key="4">
    <source>
        <dbReference type="EMBL" id="KFI28243.1"/>
    </source>
</evidence>
<evidence type="ECO:0000256" key="2">
    <source>
        <dbReference type="PROSITE-ProRule" id="PRU00335"/>
    </source>
</evidence>
<dbReference type="SUPFAM" id="SSF46689">
    <property type="entry name" value="Homeodomain-like"/>
    <property type="match status" value="1"/>
</dbReference>
<evidence type="ECO:0000256" key="1">
    <source>
        <dbReference type="ARBA" id="ARBA00023125"/>
    </source>
</evidence>
<dbReference type="RefSeq" id="WP_036636285.1">
    <property type="nucleotide sequence ID" value="NZ_JAYRGJ010000007.1"/>
</dbReference>
<dbReference type="Proteomes" id="UP000028824">
    <property type="component" value="Unassembled WGS sequence"/>
</dbReference>
<dbReference type="PROSITE" id="PS50977">
    <property type="entry name" value="HTH_TETR_2"/>
    <property type="match status" value="1"/>
</dbReference>
<feature type="domain" description="HTH tetR-type" evidence="3">
    <location>
        <begin position="12"/>
        <end position="72"/>
    </location>
</feature>
<dbReference type="InterPro" id="IPR001647">
    <property type="entry name" value="HTH_TetR"/>
</dbReference>
<dbReference type="EMBL" id="JFZB01000007">
    <property type="protein sequence ID" value="KFI28243.1"/>
    <property type="molecule type" value="Genomic_DNA"/>
</dbReference>
<dbReference type="eggNOG" id="COG1309">
    <property type="taxonomic scope" value="Bacteria"/>
</dbReference>
<dbReference type="Gene3D" id="1.10.357.10">
    <property type="entry name" value="Tetracycline Repressor, domain 2"/>
    <property type="match status" value="1"/>
</dbReference>
<keyword evidence="5" id="KW-1185">Reference proteome</keyword>
<reference evidence="4 5" key="1">
    <citation type="submission" date="2014-03" db="EMBL/GenBank/DDBJ databases">
        <title>Genome of Paenirhodobacter enshiensis DW2-9.</title>
        <authorList>
            <person name="Wang D."/>
            <person name="Wang G."/>
        </authorList>
    </citation>
    <scope>NUCLEOTIDE SEQUENCE [LARGE SCALE GENOMIC DNA]</scope>
    <source>
        <strain evidence="4 5">DW2-9</strain>
    </source>
</reference>
<organism evidence="4 5">
    <name type="scientific">Paenirhodobacter enshiensis</name>
    <dbReference type="NCBI Taxonomy" id="1105367"/>
    <lineage>
        <taxon>Bacteria</taxon>
        <taxon>Pseudomonadati</taxon>
        <taxon>Pseudomonadota</taxon>
        <taxon>Alphaproteobacteria</taxon>
        <taxon>Rhodobacterales</taxon>
        <taxon>Rhodobacter group</taxon>
        <taxon>Paenirhodobacter</taxon>
    </lineage>
</organism>
<sequence length="213" mass="23946">MSDKSDPPSGWRGSPEIWLQAAYDALISGGIEAVKILPLATRLRLARTSFYWHFKDREDLLAALARRWIERTSAPLIAATDAYAETEAEALLNVIGCFLDPEGFDDRLEFAVRGWALGDAAMLERLRAEDARRLAALAAMLGRWGHAPEDADTRARAIYMVQIGYISMQERESLATRMARIPHYVRIYGGRAEPSARELARFHARLGYRPAKD</sequence>
<proteinExistence type="predicted"/>
<dbReference type="STRING" id="1105367.CG50_15275"/>
<dbReference type="InterPro" id="IPR009057">
    <property type="entry name" value="Homeodomain-like_sf"/>
</dbReference>
<evidence type="ECO:0000259" key="3">
    <source>
        <dbReference type="PROSITE" id="PS50977"/>
    </source>
</evidence>
<name>A0A086Y1U3_9RHOB</name>
<dbReference type="Pfam" id="PF00440">
    <property type="entry name" value="TetR_N"/>
    <property type="match status" value="1"/>
</dbReference>
<protein>
    <submittedName>
        <fullName evidence="4">TetR family transcriptional regulator</fullName>
    </submittedName>
</protein>
<comment type="caution">
    <text evidence="4">The sequence shown here is derived from an EMBL/GenBank/DDBJ whole genome shotgun (WGS) entry which is preliminary data.</text>
</comment>
<accession>A0A086Y1U3</accession>
<gene>
    <name evidence="4" type="ORF">CG50_15275</name>
</gene>
<feature type="DNA-binding region" description="H-T-H motif" evidence="2">
    <location>
        <begin position="35"/>
        <end position="54"/>
    </location>
</feature>
<dbReference type="OrthoDB" id="3218408at2"/>